<feature type="transmembrane region" description="Helical" evidence="1">
    <location>
        <begin position="218"/>
        <end position="239"/>
    </location>
</feature>
<comment type="caution">
    <text evidence="2">The sequence shown here is derived from an EMBL/GenBank/DDBJ whole genome shotgun (WGS) entry which is preliminary data.</text>
</comment>
<dbReference type="Proteomes" id="UP001287356">
    <property type="component" value="Unassembled WGS sequence"/>
</dbReference>
<dbReference type="EMBL" id="JAULSN010000007">
    <property type="protein sequence ID" value="KAK3367354.1"/>
    <property type="molecule type" value="Genomic_DNA"/>
</dbReference>
<keyword evidence="1" id="KW-1133">Transmembrane helix</keyword>
<reference evidence="2" key="1">
    <citation type="journal article" date="2023" name="Mol. Phylogenet. Evol.">
        <title>Genome-scale phylogeny and comparative genomics of the fungal order Sordariales.</title>
        <authorList>
            <person name="Hensen N."/>
            <person name="Bonometti L."/>
            <person name="Westerberg I."/>
            <person name="Brannstrom I.O."/>
            <person name="Guillou S."/>
            <person name="Cros-Aarteil S."/>
            <person name="Calhoun S."/>
            <person name="Haridas S."/>
            <person name="Kuo A."/>
            <person name="Mondo S."/>
            <person name="Pangilinan J."/>
            <person name="Riley R."/>
            <person name="LaButti K."/>
            <person name="Andreopoulos B."/>
            <person name="Lipzen A."/>
            <person name="Chen C."/>
            <person name="Yan M."/>
            <person name="Daum C."/>
            <person name="Ng V."/>
            <person name="Clum A."/>
            <person name="Steindorff A."/>
            <person name="Ohm R.A."/>
            <person name="Martin F."/>
            <person name="Silar P."/>
            <person name="Natvig D.O."/>
            <person name="Lalanne C."/>
            <person name="Gautier V."/>
            <person name="Ament-Velasquez S.L."/>
            <person name="Kruys A."/>
            <person name="Hutchinson M.I."/>
            <person name="Powell A.J."/>
            <person name="Barry K."/>
            <person name="Miller A.N."/>
            <person name="Grigoriev I.V."/>
            <person name="Debuchy R."/>
            <person name="Gladieux P."/>
            <person name="Hiltunen Thoren M."/>
            <person name="Johannesson H."/>
        </authorList>
    </citation>
    <scope>NUCLEOTIDE SEQUENCE</scope>
    <source>
        <strain evidence="2">CBS 958.72</strain>
    </source>
</reference>
<protein>
    <submittedName>
        <fullName evidence="2">Uncharacterized protein</fullName>
    </submittedName>
</protein>
<keyword evidence="1" id="KW-0472">Membrane</keyword>
<proteinExistence type="predicted"/>
<evidence type="ECO:0000256" key="1">
    <source>
        <dbReference type="SAM" id="Phobius"/>
    </source>
</evidence>
<organism evidence="2 3">
    <name type="scientific">Lasiosphaeria ovina</name>
    <dbReference type="NCBI Taxonomy" id="92902"/>
    <lineage>
        <taxon>Eukaryota</taxon>
        <taxon>Fungi</taxon>
        <taxon>Dikarya</taxon>
        <taxon>Ascomycota</taxon>
        <taxon>Pezizomycotina</taxon>
        <taxon>Sordariomycetes</taxon>
        <taxon>Sordariomycetidae</taxon>
        <taxon>Sordariales</taxon>
        <taxon>Lasiosphaeriaceae</taxon>
        <taxon>Lasiosphaeria</taxon>
    </lineage>
</organism>
<dbReference type="AlphaFoldDB" id="A0AAE0JZT0"/>
<evidence type="ECO:0000313" key="2">
    <source>
        <dbReference type="EMBL" id="KAK3367354.1"/>
    </source>
</evidence>
<feature type="transmembrane region" description="Helical" evidence="1">
    <location>
        <begin position="181"/>
        <end position="206"/>
    </location>
</feature>
<reference evidence="2" key="2">
    <citation type="submission" date="2023-06" db="EMBL/GenBank/DDBJ databases">
        <authorList>
            <consortium name="Lawrence Berkeley National Laboratory"/>
            <person name="Haridas S."/>
            <person name="Hensen N."/>
            <person name="Bonometti L."/>
            <person name="Westerberg I."/>
            <person name="Brannstrom I.O."/>
            <person name="Guillou S."/>
            <person name="Cros-Aarteil S."/>
            <person name="Calhoun S."/>
            <person name="Kuo A."/>
            <person name="Mondo S."/>
            <person name="Pangilinan J."/>
            <person name="Riley R."/>
            <person name="Labutti K."/>
            <person name="Andreopoulos B."/>
            <person name="Lipzen A."/>
            <person name="Chen C."/>
            <person name="Yanf M."/>
            <person name="Daum C."/>
            <person name="Ng V."/>
            <person name="Clum A."/>
            <person name="Steindorff A."/>
            <person name="Ohm R."/>
            <person name="Martin F."/>
            <person name="Silar P."/>
            <person name="Natvig D."/>
            <person name="Lalanne C."/>
            <person name="Gautier V."/>
            <person name="Ament-Velasquez S.L."/>
            <person name="Kruys A."/>
            <person name="Hutchinson M.I."/>
            <person name="Powell A.J."/>
            <person name="Barry K."/>
            <person name="Miller A.N."/>
            <person name="Grigoriev I.V."/>
            <person name="Debuchy R."/>
            <person name="Gladieux P."/>
            <person name="Thoren M.H."/>
            <person name="Johannesson H."/>
        </authorList>
    </citation>
    <scope>NUCLEOTIDE SEQUENCE</scope>
    <source>
        <strain evidence="2">CBS 958.72</strain>
    </source>
</reference>
<name>A0AAE0JZT0_9PEZI</name>
<evidence type="ECO:0000313" key="3">
    <source>
        <dbReference type="Proteomes" id="UP001287356"/>
    </source>
</evidence>
<accession>A0AAE0JZT0</accession>
<keyword evidence="3" id="KW-1185">Reference proteome</keyword>
<sequence>MDDGAGGRRLHAHYLELEPWEHLERPFHELNGAIIDDISQRYDSMTQDRRNAPLDPHNAIEAVVLAGSEGFNSILYAWNTLHLSIVDEPFVMTNLEFSPQEIAQNIMRKRVNLYHELRNKLVDWRRARRQGLLTARMEAVDKACFRHMRSETFKPVRKLLKPTQDVVSGLRARRRAVWCNAISMSISAHLHLGAIIGVKWLILWWLSSPNDPKSDSVVVWAVGTSGMILWCFLLLWVGYVHPLQKVLSFEKFLFTLTRYKKNLEALDAELKAGAKLDHAAKCFSYGATLYEQWDHLVWVSSQGLRPKDFLGLIKHRG</sequence>
<keyword evidence="1" id="KW-0812">Transmembrane</keyword>
<gene>
    <name evidence="2" type="ORF">B0T24DRAFT_710227</name>
</gene>